<reference evidence="2 3" key="1">
    <citation type="submission" date="2020-03" db="EMBL/GenBank/DDBJ databases">
        <authorList>
            <person name="Sun Q."/>
        </authorList>
    </citation>
    <scope>NUCLEOTIDE SEQUENCE [LARGE SCALE GENOMIC DNA]</scope>
    <source>
        <strain evidence="2 3">KACC 21451</strain>
    </source>
</reference>
<feature type="transmembrane region" description="Helical" evidence="1">
    <location>
        <begin position="6"/>
        <end position="26"/>
    </location>
</feature>
<evidence type="ECO:0000256" key="1">
    <source>
        <dbReference type="SAM" id="Phobius"/>
    </source>
</evidence>
<gene>
    <name evidence="2" type="ORF">GWK17_18685</name>
</gene>
<keyword evidence="1" id="KW-1133">Transmembrane helix</keyword>
<dbReference type="RefSeq" id="WP_167833836.1">
    <property type="nucleotide sequence ID" value="NZ_JAAVUM010000016.1"/>
</dbReference>
<comment type="caution">
    <text evidence="2">The sequence shown here is derived from an EMBL/GenBank/DDBJ whole genome shotgun (WGS) entry which is preliminary data.</text>
</comment>
<organism evidence="2 3">
    <name type="scientific">Mesobacillus selenatarsenatis</name>
    <dbReference type="NCBI Taxonomy" id="388741"/>
    <lineage>
        <taxon>Bacteria</taxon>
        <taxon>Bacillati</taxon>
        <taxon>Bacillota</taxon>
        <taxon>Bacilli</taxon>
        <taxon>Bacillales</taxon>
        <taxon>Bacillaceae</taxon>
        <taxon>Mesobacillus</taxon>
    </lineage>
</organism>
<sequence length="49" mass="5571">MGYLWVMTIGFVICLGLMGGTLMFFIRSAFNYDDVSRVDLLDTEKKSKS</sequence>
<evidence type="ECO:0000313" key="2">
    <source>
        <dbReference type="EMBL" id="NKE07479.1"/>
    </source>
</evidence>
<accession>A0A846TL22</accession>
<proteinExistence type="predicted"/>
<keyword evidence="1" id="KW-0472">Membrane</keyword>
<dbReference type="AlphaFoldDB" id="A0A846TL22"/>
<name>A0A846TL22_9BACI</name>
<dbReference type="EMBL" id="JAAVUM010000016">
    <property type="protein sequence ID" value="NKE07479.1"/>
    <property type="molecule type" value="Genomic_DNA"/>
</dbReference>
<dbReference type="Proteomes" id="UP000587942">
    <property type="component" value="Unassembled WGS sequence"/>
</dbReference>
<protein>
    <submittedName>
        <fullName evidence="2">Uncharacterized protein</fullName>
    </submittedName>
</protein>
<evidence type="ECO:0000313" key="3">
    <source>
        <dbReference type="Proteomes" id="UP000587942"/>
    </source>
</evidence>
<keyword evidence="1" id="KW-0812">Transmembrane</keyword>